<dbReference type="SUPFAM" id="SSF52540">
    <property type="entry name" value="P-loop containing nucleoside triphosphate hydrolases"/>
    <property type="match status" value="1"/>
</dbReference>
<name>A0A2H3B489_9AGAR</name>
<evidence type="ECO:0000313" key="4">
    <source>
        <dbReference type="Proteomes" id="UP000218334"/>
    </source>
</evidence>
<feature type="compositionally biased region" description="Basic and acidic residues" evidence="1">
    <location>
        <begin position="231"/>
        <end position="243"/>
    </location>
</feature>
<sequence length="274" mass="30829">MSVSTDPFPLFMLFTNKIDLFDLIYHINLRKLPSSAISTLLYIFQHIVTDTEAVIYVEHILIPLRLPEESFFNALSPTEQALTWRSCLLVYIASQGAILPRDDQIQAALWPSQGIDSVVVAPIGWGKTMCILIPLLLFPTTTSITVSPLKRLQIMQARSFEHLHIRTLPINEDAGPSEELWKDVFNGGIAHLIIWPEQLQLCNGHKTRLSKYLDMPKFVPCVKRVHLDDHMETSKDHTRRTEADMSSISDGDGSAIEDEEVSESTMTESSGVGE</sequence>
<gene>
    <name evidence="3" type="ORF">ARMSODRAFT_1087287</name>
</gene>
<keyword evidence="4" id="KW-1185">Reference proteome</keyword>
<dbReference type="InterPro" id="IPR011545">
    <property type="entry name" value="DEAD/DEAH_box_helicase_dom"/>
</dbReference>
<feature type="domain" description="DEAD/DEAH-box helicase" evidence="2">
    <location>
        <begin position="105"/>
        <end position="201"/>
    </location>
</feature>
<evidence type="ECO:0000313" key="3">
    <source>
        <dbReference type="EMBL" id="PBK65661.1"/>
    </source>
</evidence>
<dbReference type="AlphaFoldDB" id="A0A2H3B489"/>
<dbReference type="STRING" id="1076256.A0A2H3B489"/>
<protein>
    <recommendedName>
        <fullName evidence="2">DEAD/DEAH-box helicase domain-containing protein</fullName>
    </recommendedName>
</protein>
<reference evidence="4" key="1">
    <citation type="journal article" date="2017" name="Nat. Ecol. Evol.">
        <title>Genome expansion and lineage-specific genetic innovations in the forest pathogenic fungi Armillaria.</title>
        <authorList>
            <person name="Sipos G."/>
            <person name="Prasanna A.N."/>
            <person name="Walter M.C."/>
            <person name="O'Connor E."/>
            <person name="Balint B."/>
            <person name="Krizsan K."/>
            <person name="Kiss B."/>
            <person name="Hess J."/>
            <person name="Varga T."/>
            <person name="Slot J."/>
            <person name="Riley R."/>
            <person name="Boka B."/>
            <person name="Rigling D."/>
            <person name="Barry K."/>
            <person name="Lee J."/>
            <person name="Mihaltcheva S."/>
            <person name="LaButti K."/>
            <person name="Lipzen A."/>
            <person name="Waldron R."/>
            <person name="Moloney N.M."/>
            <person name="Sperisen C."/>
            <person name="Kredics L."/>
            <person name="Vagvoelgyi C."/>
            <person name="Patrignani A."/>
            <person name="Fitzpatrick D."/>
            <person name="Nagy I."/>
            <person name="Doyle S."/>
            <person name="Anderson J.B."/>
            <person name="Grigoriev I.V."/>
            <person name="Gueldener U."/>
            <person name="Muensterkoetter M."/>
            <person name="Nagy L.G."/>
        </authorList>
    </citation>
    <scope>NUCLEOTIDE SEQUENCE [LARGE SCALE GENOMIC DNA]</scope>
    <source>
        <strain evidence="4">28-4</strain>
    </source>
</reference>
<feature type="compositionally biased region" description="Low complexity" evidence="1">
    <location>
        <begin position="263"/>
        <end position="274"/>
    </location>
</feature>
<organism evidence="3 4">
    <name type="scientific">Armillaria solidipes</name>
    <dbReference type="NCBI Taxonomy" id="1076256"/>
    <lineage>
        <taxon>Eukaryota</taxon>
        <taxon>Fungi</taxon>
        <taxon>Dikarya</taxon>
        <taxon>Basidiomycota</taxon>
        <taxon>Agaricomycotina</taxon>
        <taxon>Agaricomycetes</taxon>
        <taxon>Agaricomycetidae</taxon>
        <taxon>Agaricales</taxon>
        <taxon>Marasmiineae</taxon>
        <taxon>Physalacriaceae</taxon>
        <taxon>Armillaria</taxon>
    </lineage>
</organism>
<dbReference type="GO" id="GO:0005524">
    <property type="term" value="F:ATP binding"/>
    <property type="evidence" value="ECO:0007669"/>
    <property type="project" value="InterPro"/>
</dbReference>
<dbReference type="Gene3D" id="3.40.50.300">
    <property type="entry name" value="P-loop containing nucleotide triphosphate hydrolases"/>
    <property type="match status" value="1"/>
</dbReference>
<feature type="region of interest" description="Disordered" evidence="1">
    <location>
        <begin position="231"/>
        <end position="274"/>
    </location>
</feature>
<evidence type="ECO:0000259" key="2">
    <source>
        <dbReference type="Pfam" id="PF00270"/>
    </source>
</evidence>
<accession>A0A2H3B489</accession>
<proteinExistence type="predicted"/>
<dbReference type="InterPro" id="IPR027417">
    <property type="entry name" value="P-loop_NTPase"/>
</dbReference>
<dbReference type="EMBL" id="KZ293444">
    <property type="protein sequence ID" value="PBK65661.1"/>
    <property type="molecule type" value="Genomic_DNA"/>
</dbReference>
<dbReference type="Pfam" id="PF00270">
    <property type="entry name" value="DEAD"/>
    <property type="match status" value="1"/>
</dbReference>
<evidence type="ECO:0000256" key="1">
    <source>
        <dbReference type="SAM" id="MobiDB-lite"/>
    </source>
</evidence>
<dbReference type="Proteomes" id="UP000218334">
    <property type="component" value="Unassembled WGS sequence"/>
</dbReference>
<dbReference type="GO" id="GO:0003676">
    <property type="term" value="F:nucleic acid binding"/>
    <property type="evidence" value="ECO:0007669"/>
    <property type="project" value="InterPro"/>
</dbReference>